<keyword evidence="2" id="KW-1185">Reference proteome</keyword>
<gene>
    <name evidence="1" type="ORF">PCA31118_00039</name>
</gene>
<organism evidence="1 2">
    <name type="scientific">Pandoraea captiosa</name>
    <dbReference type="NCBI Taxonomy" id="2508302"/>
    <lineage>
        <taxon>Bacteria</taxon>
        <taxon>Pseudomonadati</taxon>
        <taxon>Pseudomonadota</taxon>
        <taxon>Betaproteobacteria</taxon>
        <taxon>Burkholderiales</taxon>
        <taxon>Burkholderiaceae</taxon>
        <taxon>Pandoraea</taxon>
    </lineage>
</organism>
<sequence>MTISEPRWLVLLRAEAGRTSIQAVATRIGYSRTGVSLVLAGKYPGKTDRIAKAALQALEEAVDCPYLGQPLAGHECRANAMAKTPTHNPMKLSLWRACQQCIHNPKFGGSNA</sequence>
<evidence type="ECO:0000313" key="1">
    <source>
        <dbReference type="EMBL" id="VVE59858.1"/>
    </source>
</evidence>
<dbReference type="AlphaFoldDB" id="A0A5E4ZG56"/>
<name>A0A5E4ZG56_9BURK</name>
<dbReference type="GO" id="GO:0003677">
    <property type="term" value="F:DNA binding"/>
    <property type="evidence" value="ECO:0007669"/>
    <property type="project" value="InterPro"/>
</dbReference>
<dbReference type="Gene3D" id="1.10.260.40">
    <property type="entry name" value="lambda repressor-like DNA-binding domains"/>
    <property type="match status" value="1"/>
</dbReference>
<dbReference type="InterPro" id="IPR010982">
    <property type="entry name" value="Lambda_DNA-bd_dom_sf"/>
</dbReference>
<dbReference type="EMBL" id="CABPSQ010000001">
    <property type="protein sequence ID" value="VVE59858.1"/>
    <property type="molecule type" value="Genomic_DNA"/>
</dbReference>
<reference evidence="1 2" key="1">
    <citation type="submission" date="2019-08" db="EMBL/GenBank/DDBJ databases">
        <authorList>
            <person name="Peeters C."/>
        </authorList>
    </citation>
    <scope>NUCLEOTIDE SEQUENCE [LARGE SCALE GENOMIC DNA]</scope>
    <source>
        <strain evidence="1 2">LMG 31118</strain>
    </source>
</reference>
<dbReference type="RefSeq" id="WP_150621929.1">
    <property type="nucleotide sequence ID" value="NZ_CABPSQ010000001.1"/>
</dbReference>
<evidence type="ECO:0000313" key="2">
    <source>
        <dbReference type="Proteomes" id="UP000414136"/>
    </source>
</evidence>
<dbReference type="OrthoDB" id="7358102at2"/>
<accession>A0A5E4ZG56</accession>
<dbReference type="Proteomes" id="UP000414136">
    <property type="component" value="Unassembled WGS sequence"/>
</dbReference>
<protein>
    <submittedName>
        <fullName evidence="1">Regulatory protein, LacI</fullName>
    </submittedName>
</protein>
<proteinExistence type="predicted"/>